<name>A0A0G0B0B7_9BACT</name>
<dbReference type="Proteomes" id="UP000034803">
    <property type="component" value="Unassembled WGS sequence"/>
</dbReference>
<protein>
    <submittedName>
        <fullName evidence="1">Uncharacterized protein</fullName>
    </submittedName>
</protein>
<gene>
    <name evidence="1" type="ORF">UR21_C0001G0046</name>
</gene>
<dbReference type="AlphaFoldDB" id="A0A0G0B0B7"/>
<comment type="caution">
    <text evidence="1">The sequence shown here is derived from an EMBL/GenBank/DDBJ whole genome shotgun (WGS) entry which is preliminary data.</text>
</comment>
<sequence length="61" mass="7169">MSENKLNELDKPVTALYNRRAIKTVEPTPQINERVIKDAEKIHKEHLKNLETASRSKNIWE</sequence>
<organism evidence="1 2">
    <name type="scientific">Candidatus Woesebacteria bacterium GW2011_GWC2_31_9</name>
    <dbReference type="NCBI Taxonomy" id="1618586"/>
    <lineage>
        <taxon>Bacteria</taxon>
        <taxon>Candidatus Woeseibacteriota</taxon>
    </lineage>
</organism>
<evidence type="ECO:0000313" key="1">
    <source>
        <dbReference type="EMBL" id="KKP32250.1"/>
    </source>
</evidence>
<reference evidence="1 2" key="1">
    <citation type="journal article" date="2015" name="Nature">
        <title>rRNA introns, odd ribosomes, and small enigmatic genomes across a large radiation of phyla.</title>
        <authorList>
            <person name="Brown C.T."/>
            <person name="Hug L.A."/>
            <person name="Thomas B.C."/>
            <person name="Sharon I."/>
            <person name="Castelle C.J."/>
            <person name="Singh A."/>
            <person name="Wilkins M.J."/>
            <person name="Williams K.H."/>
            <person name="Banfield J.F."/>
        </authorList>
    </citation>
    <scope>NUCLEOTIDE SEQUENCE [LARGE SCALE GENOMIC DNA]</scope>
</reference>
<dbReference type="EMBL" id="LBOI01000001">
    <property type="protein sequence ID" value="KKP32250.1"/>
    <property type="molecule type" value="Genomic_DNA"/>
</dbReference>
<accession>A0A0G0B0B7</accession>
<proteinExistence type="predicted"/>
<evidence type="ECO:0000313" key="2">
    <source>
        <dbReference type="Proteomes" id="UP000034803"/>
    </source>
</evidence>